<keyword evidence="20" id="KW-0524">Neurogenesis</keyword>
<evidence type="ECO:0000256" key="13">
    <source>
        <dbReference type="ARBA" id="ARBA00022701"/>
    </source>
</evidence>
<feature type="region of interest" description="Disordered" evidence="30">
    <location>
        <begin position="29"/>
        <end position="140"/>
    </location>
</feature>
<accession>A0AA35LL79</accession>
<name>A0AA35LL79_9SAUR</name>
<evidence type="ECO:0000313" key="35">
    <source>
        <dbReference type="Proteomes" id="UP001178461"/>
    </source>
</evidence>
<dbReference type="InterPro" id="IPR041020">
    <property type="entry name" value="PH_16"/>
</dbReference>
<dbReference type="PANTHER" id="PTHR13944:SF20">
    <property type="entry name" value="RHO GUANINE NUCLEOTIDE EXCHANGE FACTOR 2"/>
    <property type="match status" value="1"/>
</dbReference>
<dbReference type="GO" id="GO:0051301">
    <property type="term" value="P:cell division"/>
    <property type="evidence" value="ECO:0007669"/>
    <property type="project" value="UniProtKB-KW"/>
</dbReference>
<keyword evidence="24 29" id="KW-0175">Coiled coil</keyword>
<evidence type="ECO:0000256" key="19">
    <source>
        <dbReference type="ARBA" id="ARBA00022859"/>
    </source>
</evidence>
<dbReference type="GO" id="GO:0045666">
    <property type="term" value="P:positive regulation of neuron differentiation"/>
    <property type="evidence" value="ECO:0007669"/>
    <property type="project" value="TreeGrafter"/>
</dbReference>
<feature type="compositionally biased region" description="Basic and acidic residues" evidence="30">
    <location>
        <begin position="955"/>
        <end position="970"/>
    </location>
</feature>
<keyword evidence="21" id="KW-0965">Cell junction</keyword>
<dbReference type="InterPro" id="IPR000219">
    <property type="entry name" value="DH_dom"/>
</dbReference>
<dbReference type="InterPro" id="IPR011993">
    <property type="entry name" value="PH-like_dom_sf"/>
</dbReference>
<gene>
    <name evidence="34" type="ORF">PODLI_1B037120</name>
</gene>
<dbReference type="FunFam" id="2.30.29.30:FF:000021">
    <property type="entry name" value="Rho guanine nucleotide exchange factor 2"/>
    <property type="match status" value="1"/>
</dbReference>
<dbReference type="Gene3D" id="2.30.29.30">
    <property type="entry name" value="Pleckstrin-homology domain (PH domain)/Phosphotyrosine-binding domain (PTB)"/>
    <property type="match status" value="1"/>
</dbReference>
<feature type="region of interest" description="Disordered" evidence="30">
    <location>
        <begin position="955"/>
        <end position="979"/>
    </location>
</feature>
<evidence type="ECO:0000256" key="3">
    <source>
        <dbReference type="ARBA" id="ARBA00004541"/>
    </source>
</evidence>
<feature type="compositionally biased region" description="Polar residues" evidence="30">
    <location>
        <begin position="70"/>
        <end position="79"/>
    </location>
</feature>
<keyword evidence="12" id="KW-0344">Guanine-nucleotide releasing factor</keyword>
<feature type="compositionally biased region" description="Basic and acidic residues" evidence="30">
    <location>
        <begin position="33"/>
        <end position="47"/>
    </location>
</feature>
<reference evidence="34" key="1">
    <citation type="submission" date="2022-12" db="EMBL/GenBank/DDBJ databases">
        <authorList>
            <person name="Alioto T."/>
            <person name="Alioto T."/>
            <person name="Gomez Garrido J."/>
        </authorList>
    </citation>
    <scope>NUCLEOTIDE SEQUENCE</scope>
</reference>
<evidence type="ECO:0000256" key="22">
    <source>
        <dbReference type="ARBA" id="ARBA00022990"/>
    </source>
</evidence>
<keyword evidence="10" id="KW-0399">Innate immunity</keyword>
<organism evidence="34 35">
    <name type="scientific">Podarcis lilfordi</name>
    <name type="common">Lilford's wall lizard</name>
    <dbReference type="NCBI Taxonomy" id="74358"/>
    <lineage>
        <taxon>Eukaryota</taxon>
        <taxon>Metazoa</taxon>
        <taxon>Chordata</taxon>
        <taxon>Craniata</taxon>
        <taxon>Vertebrata</taxon>
        <taxon>Euteleostomi</taxon>
        <taxon>Lepidosauria</taxon>
        <taxon>Squamata</taxon>
        <taxon>Bifurcata</taxon>
        <taxon>Unidentata</taxon>
        <taxon>Episquamata</taxon>
        <taxon>Laterata</taxon>
        <taxon>Lacertibaenia</taxon>
        <taxon>Lacertidae</taxon>
        <taxon>Podarcis</taxon>
    </lineage>
</organism>
<keyword evidence="9" id="KW-0597">Phosphoprotein</keyword>
<evidence type="ECO:0000256" key="26">
    <source>
        <dbReference type="ARBA" id="ARBA00023306"/>
    </source>
</evidence>
<dbReference type="GO" id="GO:0030154">
    <property type="term" value="P:cell differentiation"/>
    <property type="evidence" value="ECO:0007669"/>
    <property type="project" value="UniProtKB-KW"/>
</dbReference>
<evidence type="ECO:0000256" key="5">
    <source>
        <dbReference type="ARBA" id="ARBA00017262"/>
    </source>
</evidence>
<keyword evidence="18" id="KW-0862">Zinc</keyword>
<dbReference type="PROSITE" id="PS00479">
    <property type="entry name" value="ZF_DAG_PE_1"/>
    <property type="match status" value="1"/>
</dbReference>
<feature type="region of interest" description="Disordered" evidence="30">
    <location>
        <begin position="860"/>
        <end position="890"/>
    </location>
</feature>
<evidence type="ECO:0000256" key="25">
    <source>
        <dbReference type="ARBA" id="ARBA00023212"/>
    </source>
</evidence>
<dbReference type="Pfam" id="PF17838">
    <property type="entry name" value="PH_16"/>
    <property type="match status" value="1"/>
</dbReference>
<evidence type="ECO:0000256" key="15">
    <source>
        <dbReference type="ARBA" id="ARBA00022771"/>
    </source>
</evidence>
<dbReference type="GO" id="GO:0005085">
    <property type="term" value="F:guanyl-nucleotide exchange factor activity"/>
    <property type="evidence" value="ECO:0007669"/>
    <property type="project" value="UniProtKB-KW"/>
</dbReference>
<evidence type="ECO:0000256" key="10">
    <source>
        <dbReference type="ARBA" id="ARBA00022588"/>
    </source>
</evidence>
<evidence type="ECO:0000256" key="9">
    <source>
        <dbReference type="ARBA" id="ARBA00022553"/>
    </source>
</evidence>
<evidence type="ECO:0000256" key="20">
    <source>
        <dbReference type="ARBA" id="ARBA00022902"/>
    </source>
</evidence>
<keyword evidence="6" id="KW-0796">Tight junction</keyword>
<keyword evidence="14" id="KW-0479">Metal-binding</keyword>
<evidence type="ECO:0000256" key="27">
    <source>
        <dbReference type="ARBA" id="ARBA00023329"/>
    </source>
</evidence>
<evidence type="ECO:0000256" key="7">
    <source>
        <dbReference type="ARBA" id="ARBA00022473"/>
    </source>
</evidence>
<evidence type="ECO:0000256" key="8">
    <source>
        <dbReference type="ARBA" id="ARBA00022490"/>
    </source>
</evidence>
<dbReference type="SMART" id="SM00325">
    <property type="entry name" value="RhoGEF"/>
    <property type="match status" value="1"/>
</dbReference>
<dbReference type="GO" id="GO:0007015">
    <property type="term" value="P:actin filament organization"/>
    <property type="evidence" value="ECO:0007669"/>
    <property type="project" value="TreeGrafter"/>
</dbReference>
<evidence type="ECO:0000256" key="18">
    <source>
        <dbReference type="ARBA" id="ARBA00022833"/>
    </source>
</evidence>
<dbReference type="GO" id="GO:0000902">
    <property type="term" value="P:cell morphogenesis"/>
    <property type="evidence" value="ECO:0007669"/>
    <property type="project" value="TreeGrafter"/>
</dbReference>
<dbReference type="InterPro" id="IPR001849">
    <property type="entry name" value="PH_domain"/>
</dbReference>
<dbReference type="InterPro" id="IPR051632">
    <property type="entry name" value="Rho_GEF"/>
</dbReference>
<evidence type="ECO:0000256" key="29">
    <source>
        <dbReference type="SAM" id="Coils"/>
    </source>
</evidence>
<feature type="region of interest" description="Disordered" evidence="30">
    <location>
        <begin position="1100"/>
        <end position="1166"/>
    </location>
</feature>
<comment type="subcellular location">
    <subcellularLocation>
        <location evidence="2">Cell junction</location>
        <location evidence="2">Tight junction</location>
    </subcellularLocation>
    <subcellularLocation>
        <location evidence="1">Cytoplasm</location>
        <location evidence="1">Cytoskeleton</location>
        <location evidence="1">Spindle</location>
    </subcellularLocation>
    <subcellularLocation>
        <location evidence="3">Cytoplasmic vesicle</location>
    </subcellularLocation>
    <subcellularLocation>
        <location evidence="4">Golgi apparatus</location>
    </subcellularLocation>
</comment>
<dbReference type="SMART" id="SM00109">
    <property type="entry name" value="C1"/>
    <property type="match status" value="1"/>
</dbReference>
<dbReference type="InterPro" id="IPR002219">
    <property type="entry name" value="PKC_DAG/PE"/>
</dbReference>
<dbReference type="Pfam" id="PF00130">
    <property type="entry name" value="C1_1"/>
    <property type="match status" value="1"/>
</dbReference>
<proteinExistence type="predicted"/>
<feature type="compositionally biased region" description="Low complexity" evidence="30">
    <location>
        <begin position="125"/>
        <end position="140"/>
    </location>
</feature>
<keyword evidence="22" id="KW-0007">Acetylation</keyword>
<dbReference type="GO" id="GO:0005794">
    <property type="term" value="C:Golgi apparatus"/>
    <property type="evidence" value="ECO:0007669"/>
    <property type="project" value="UniProtKB-SubCell"/>
</dbReference>
<evidence type="ECO:0000313" key="34">
    <source>
        <dbReference type="EMBL" id="CAI5797893.1"/>
    </source>
</evidence>
<dbReference type="GO" id="GO:0008270">
    <property type="term" value="F:zinc ion binding"/>
    <property type="evidence" value="ECO:0007669"/>
    <property type="project" value="UniProtKB-KW"/>
</dbReference>
<dbReference type="GO" id="GO:0032587">
    <property type="term" value="C:ruffle membrane"/>
    <property type="evidence" value="ECO:0007669"/>
    <property type="project" value="TreeGrafter"/>
</dbReference>
<dbReference type="InterPro" id="IPR037806">
    <property type="entry name" value="ARHGEF2_PH"/>
</dbReference>
<dbReference type="EMBL" id="OX395143">
    <property type="protein sequence ID" value="CAI5797893.1"/>
    <property type="molecule type" value="Genomic_DNA"/>
</dbReference>
<dbReference type="SUPFAM" id="SSF50729">
    <property type="entry name" value="PH domain-like"/>
    <property type="match status" value="1"/>
</dbReference>
<dbReference type="Pfam" id="PF00621">
    <property type="entry name" value="RhoGEF"/>
    <property type="match status" value="1"/>
</dbReference>
<feature type="region of interest" description="Disordered" evidence="30">
    <location>
        <begin position="1064"/>
        <end position="1086"/>
    </location>
</feature>
<dbReference type="FunFam" id="1.20.900.10:FF:000004">
    <property type="entry name" value="Rho guanine nucleotide exchange factor 2"/>
    <property type="match status" value="1"/>
</dbReference>
<keyword evidence="8" id="KW-0963">Cytoplasm</keyword>
<dbReference type="Gene3D" id="1.20.900.10">
    <property type="entry name" value="Dbl homology (DH) domain"/>
    <property type="match status" value="1"/>
</dbReference>
<feature type="compositionally biased region" description="Acidic residues" evidence="30">
    <location>
        <begin position="102"/>
        <end position="111"/>
    </location>
</feature>
<sequence>MEEEEEEEEEEDRFLGVNMRRLGILGSSGHAYDSFRRHSWEPGKVLEDDPDFDQRSMSMKGLAHEEVDSSTEQLDGHPQSQRDPRRAPIIRSNDETESMLSQDEEEDDQEFSQEHAKRMQAYHASQNSNGSSLSKSVSMSGIDSYPAEADGISLYGDTVSLSNGFGAGSCGRLDATTVEAEDQVHPQREGTTLGRTLSFLKKMTGKSKNKEKERMKESKDARYTNGHLFTSITVSGMTMCYACNKSITAKEALICPTCNVTIHNRCKDTLPNCTKVKQKQQKAALLKNNSALQTVSLRNKTTTRERPNSAIYPSESFRQTLLGSRRGRPTLSLSKSVSTTNIAGNFNDESPLGLRRILSQSTDSLNMRNRTLSVESLIDEGAEVIYNQLMSDFETGEKDFEADSWSLAVDNNFLQQHKKEVMKRQDVIYELIQTELHHVQTLKIMTNLFRKGMLEDLQMDVALVQSMFPCVDELSDIHDRFLVQLLERRKESLAADSNKNFVINRLGDILIQQFSGSSAEQMKKAYSEFCSRHTKAVKLYKELFARDKRFQQFIRRLTRSTVLRRHGVQECILLVTQRITKYPGLIDRILQNSKGNEADQRDLSTALTLIKELISTVDQEVHDYEKNARLQEIYGRVDGRAKADLPWEHGPFCKEEMLRRKLVHDGCMLWKTATGRFKDVLVVLMTDVLIFLQEKDQKYTFPTLDKPSVISLQRLIVRDIANQEKGMFLLSNTPPEMYEVHTASREERNTWMRHIQQAVQLCPDRADFPLIETENEASLRKMKDKILQCDREISELLEDKVRLFADILALQSCSEDGPLSCVNPRTLFRTESSDTPQGEKLIQEAVKEVELLKDLFVGPGWDRDQNHSQAPNGCSSPNPNNSTNGETGTINGSLEFIRLESDSNQRDGNGNQLQQKVPQEEVLQRLRTLYSLLHNLQGVVAHQDSLLELQLQEAGERRERLSRTNSRKEGSSSADRQATDLSLLQKQHTLLQEELSRCRLLCQEKVQEVAALEVRLRESEQERARQEQEAEEARRQMVALRQPLEAAWGRKGAEPRRRSLPAGDALYQSFTPPPQSRGGDLLSPGSHSFHQTFVGCQRDDMSYHGAPGRLQEGDHDLEVLPEEGGGVAHPHSPPSSPRDFQRMQDIPEEAENTQELNVGDGGSSES</sequence>
<keyword evidence="23" id="KW-0333">Golgi apparatus</keyword>
<dbReference type="GO" id="GO:0005923">
    <property type="term" value="C:bicellular tight junction"/>
    <property type="evidence" value="ECO:0007669"/>
    <property type="project" value="UniProtKB-SubCell"/>
</dbReference>
<evidence type="ECO:0000256" key="28">
    <source>
        <dbReference type="ARBA" id="ARBA00031760"/>
    </source>
</evidence>
<keyword evidence="11" id="KW-0132">Cell division</keyword>
<dbReference type="GO" id="GO:0045087">
    <property type="term" value="P:innate immune response"/>
    <property type="evidence" value="ECO:0007669"/>
    <property type="project" value="UniProtKB-KW"/>
</dbReference>
<evidence type="ECO:0000256" key="24">
    <source>
        <dbReference type="ARBA" id="ARBA00023054"/>
    </source>
</evidence>
<evidence type="ECO:0000259" key="33">
    <source>
        <dbReference type="PROSITE" id="PS50081"/>
    </source>
</evidence>
<keyword evidence="25" id="KW-0206">Cytoskeleton</keyword>
<protein>
    <recommendedName>
        <fullName evidence="5">Rho guanine nucleotide exchange factor 2</fullName>
    </recommendedName>
    <alternativeName>
        <fullName evidence="28">Guanine nucleotide exchange factor H1</fullName>
    </alternativeName>
</protein>
<dbReference type="AlphaFoldDB" id="A0AA35LL79"/>
<keyword evidence="26" id="KW-0131">Cell cycle</keyword>
<evidence type="ECO:0000259" key="31">
    <source>
        <dbReference type="PROSITE" id="PS50003"/>
    </source>
</evidence>
<keyword evidence="13" id="KW-0493">Microtubule</keyword>
<dbReference type="GO" id="GO:0005819">
    <property type="term" value="C:spindle"/>
    <property type="evidence" value="ECO:0007669"/>
    <property type="project" value="UniProtKB-SubCell"/>
</dbReference>
<evidence type="ECO:0000259" key="32">
    <source>
        <dbReference type="PROSITE" id="PS50010"/>
    </source>
</evidence>
<evidence type="ECO:0000256" key="12">
    <source>
        <dbReference type="ARBA" id="ARBA00022658"/>
    </source>
</evidence>
<dbReference type="Gene3D" id="3.30.60.20">
    <property type="match status" value="1"/>
</dbReference>
<keyword evidence="27" id="KW-0968">Cytoplasmic vesicle</keyword>
<dbReference type="GO" id="GO:0005874">
    <property type="term" value="C:microtubule"/>
    <property type="evidence" value="ECO:0007669"/>
    <property type="project" value="UniProtKB-KW"/>
</dbReference>
<dbReference type="PROSITE" id="PS50081">
    <property type="entry name" value="ZF_DAG_PE_2"/>
    <property type="match status" value="1"/>
</dbReference>
<keyword evidence="35" id="KW-1185">Reference proteome</keyword>
<evidence type="ECO:0000256" key="16">
    <source>
        <dbReference type="ARBA" id="ARBA00022776"/>
    </source>
</evidence>
<feature type="domain" description="Phorbol-ester/DAG-type" evidence="33">
    <location>
        <begin position="226"/>
        <end position="273"/>
    </location>
</feature>
<feature type="domain" description="DH" evidence="32">
    <location>
        <begin position="423"/>
        <end position="620"/>
    </location>
</feature>
<evidence type="ECO:0000256" key="6">
    <source>
        <dbReference type="ARBA" id="ARBA00022427"/>
    </source>
</evidence>
<dbReference type="CDD" id="cd20877">
    <property type="entry name" value="C1_ARHGEF2"/>
    <property type="match status" value="1"/>
</dbReference>
<dbReference type="SMART" id="SM00233">
    <property type="entry name" value="PH"/>
    <property type="match status" value="1"/>
</dbReference>
<keyword evidence="16" id="KW-0498">Mitosis</keyword>
<dbReference type="InterPro" id="IPR035899">
    <property type="entry name" value="DBL_dom_sf"/>
</dbReference>
<dbReference type="PANTHER" id="PTHR13944">
    <property type="entry name" value="AGAP007712-PA"/>
    <property type="match status" value="1"/>
</dbReference>
<feature type="domain" description="PH" evidence="31">
    <location>
        <begin position="661"/>
        <end position="760"/>
    </location>
</feature>
<dbReference type="PROSITE" id="PS50003">
    <property type="entry name" value="PH_DOMAIN"/>
    <property type="match status" value="1"/>
</dbReference>
<keyword evidence="19" id="KW-0391">Immunity</keyword>
<evidence type="ECO:0000256" key="30">
    <source>
        <dbReference type="SAM" id="MobiDB-lite"/>
    </source>
</evidence>
<keyword evidence="17" id="KW-0221">Differentiation</keyword>
<keyword evidence="15" id="KW-0863">Zinc-finger</keyword>
<dbReference type="SUPFAM" id="SSF57889">
    <property type="entry name" value="Cysteine-rich domain"/>
    <property type="match status" value="1"/>
</dbReference>
<dbReference type="PROSITE" id="PS50010">
    <property type="entry name" value="DH_2"/>
    <property type="match status" value="1"/>
</dbReference>
<evidence type="ECO:0000256" key="23">
    <source>
        <dbReference type="ARBA" id="ARBA00023034"/>
    </source>
</evidence>
<evidence type="ECO:0000256" key="21">
    <source>
        <dbReference type="ARBA" id="ARBA00022949"/>
    </source>
</evidence>
<evidence type="ECO:0000256" key="2">
    <source>
        <dbReference type="ARBA" id="ARBA00004435"/>
    </source>
</evidence>
<evidence type="ECO:0000256" key="11">
    <source>
        <dbReference type="ARBA" id="ARBA00022618"/>
    </source>
</evidence>
<evidence type="ECO:0000256" key="1">
    <source>
        <dbReference type="ARBA" id="ARBA00004186"/>
    </source>
</evidence>
<dbReference type="GO" id="GO:0007399">
    <property type="term" value="P:nervous system development"/>
    <property type="evidence" value="ECO:0007669"/>
    <property type="project" value="UniProtKB-KW"/>
</dbReference>
<dbReference type="InterPro" id="IPR046349">
    <property type="entry name" value="C1-like_sf"/>
</dbReference>
<dbReference type="SUPFAM" id="SSF48065">
    <property type="entry name" value="DBL homology domain (DH-domain)"/>
    <property type="match status" value="1"/>
</dbReference>
<keyword evidence="7" id="KW-0217">Developmental protein</keyword>
<dbReference type="Proteomes" id="UP001178461">
    <property type="component" value="Chromosome 16"/>
</dbReference>
<dbReference type="CDD" id="cd00160">
    <property type="entry name" value="RhoGEF"/>
    <property type="match status" value="1"/>
</dbReference>
<dbReference type="GO" id="GO:0008017">
    <property type="term" value="F:microtubule binding"/>
    <property type="evidence" value="ECO:0007669"/>
    <property type="project" value="TreeGrafter"/>
</dbReference>
<evidence type="ECO:0000256" key="17">
    <source>
        <dbReference type="ARBA" id="ARBA00022782"/>
    </source>
</evidence>
<dbReference type="GO" id="GO:0035023">
    <property type="term" value="P:regulation of Rho protein signal transduction"/>
    <property type="evidence" value="ECO:0007669"/>
    <property type="project" value="TreeGrafter"/>
</dbReference>
<feature type="coiled-coil region" evidence="29">
    <location>
        <begin position="1002"/>
        <end position="1036"/>
    </location>
</feature>
<dbReference type="CDD" id="cd13393">
    <property type="entry name" value="PH_ARHGEF2"/>
    <property type="match status" value="1"/>
</dbReference>
<dbReference type="GO" id="GO:0031410">
    <property type="term" value="C:cytoplasmic vesicle"/>
    <property type="evidence" value="ECO:0007669"/>
    <property type="project" value="UniProtKB-SubCell"/>
</dbReference>
<evidence type="ECO:0000256" key="4">
    <source>
        <dbReference type="ARBA" id="ARBA00004555"/>
    </source>
</evidence>
<evidence type="ECO:0000256" key="14">
    <source>
        <dbReference type="ARBA" id="ARBA00022723"/>
    </source>
</evidence>
<feature type="compositionally biased region" description="Low complexity" evidence="30">
    <location>
        <begin position="871"/>
        <end position="889"/>
    </location>
</feature>